<keyword evidence="2" id="KW-1185">Reference proteome</keyword>
<reference evidence="1 2" key="1">
    <citation type="submission" date="2021-09" db="EMBL/GenBank/DDBJ databases">
        <title>Genomic insights and catalytic innovation underlie evolution of tropane alkaloids biosynthesis.</title>
        <authorList>
            <person name="Wang Y.-J."/>
            <person name="Tian T."/>
            <person name="Huang J.-P."/>
            <person name="Huang S.-X."/>
        </authorList>
    </citation>
    <scope>NUCLEOTIDE SEQUENCE [LARGE SCALE GENOMIC DNA]</scope>
    <source>
        <strain evidence="1">KIB-2018</strain>
        <tissue evidence="1">Leaf</tissue>
    </source>
</reference>
<gene>
    <name evidence="1" type="ORF">K2173_001083</name>
</gene>
<sequence length="218" mass="24562">MFLGTAKEIWDAIKQTYSKVHDAAQIYEIKTKISNTKQGNCSVTDYSNFLKSVWQEMDHYQCIQMTCSEDASILKRFVERDRIYDFLAGLNLEFDAVRAIAIILAEEGRRGVMVDTPSVDSSALVSKSSKEQNIRPMKLFCDNKSAISIAHNPVQHDRTKHIEVDRHFIKEKLDSGLICTPFISTSDQLADMLTKGLSGAAFQRLVSKLGMDDIHLPA</sequence>
<protein>
    <recommendedName>
        <fullName evidence="3">Copia protein</fullName>
    </recommendedName>
</protein>
<dbReference type="EMBL" id="JAIWQS010000010">
    <property type="protein sequence ID" value="KAJ8752056.1"/>
    <property type="molecule type" value="Genomic_DNA"/>
</dbReference>
<dbReference type="PANTHER" id="PTHR34222:SF37">
    <property type="entry name" value="RETROTRANSPOSON GAG DOMAIN-CONTAINING PROTEIN"/>
    <property type="match status" value="1"/>
</dbReference>
<evidence type="ECO:0000313" key="1">
    <source>
        <dbReference type="EMBL" id="KAJ8752056.1"/>
    </source>
</evidence>
<dbReference type="Proteomes" id="UP001159364">
    <property type="component" value="Linkage Group LG10"/>
</dbReference>
<accession>A0AAV8SJ93</accession>
<name>A0AAV8SJ93_9ROSI</name>
<dbReference type="PANTHER" id="PTHR34222">
    <property type="entry name" value="GAG_PRE-INTEGRS DOMAIN-CONTAINING PROTEIN"/>
    <property type="match status" value="1"/>
</dbReference>
<comment type="caution">
    <text evidence="1">The sequence shown here is derived from an EMBL/GenBank/DDBJ whole genome shotgun (WGS) entry which is preliminary data.</text>
</comment>
<organism evidence="1 2">
    <name type="scientific">Erythroxylum novogranatense</name>
    <dbReference type="NCBI Taxonomy" id="1862640"/>
    <lineage>
        <taxon>Eukaryota</taxon>
        <taxon>Viridiplantae</taxon>
        <taxon>Streptophyta</taxon>
        <taxon>Embryophyta</taxon>
        <taxon>Tracheophyta</taxon>
        <taxon>Spermatophyta</taxon>
        <taxon>Magnoliopsida</taxon>
        <taxon>eudicotyledons</taxon>
        <taxon>Gunneridae</taxon>
        <taxon>Pentapetalae</taxon>
        <taxon>rosids</taxon>
        <taxon>fabids</taxon>
        <taxon>Malpighiales</taxon>
        <taxon>Erythroxylaceae</taxon>
        <taxon>Erythroxylum</taxon>
    </lineage>
</organism>
<dbReference type="CDD" id="cd09272">
    <property type="entry name" value="RNase_HI_RT_Ty1"/>
    <property type="match status" value="1"/>
</dbReference>
<proteinExistence type="predicted"/>
<evidence type="ECO:0000313" key="2">
    <source>
        <dbReference type="Proteomes" id="UP001159364"/>
    </source>
</evidence>
<evidence type="ECO:0008006" key="3">
    <source>
        <dbReference type="Google" id="ProtNLM"/>
    </source>
</evidence>
<dbReference type="AlphaFoldDB" id="A0AAV8SJ93"/>